<dbReference type="EMBL" id="MU853574">
    <property type="protein sequence ID" value="KAK4144767.1"/>
    <property type="molecule type" value="Genomic_DNA"/>
</dbReference>
<dbReference type="RefSeq" id="XP_062638138.1">
    <property type="nucleotide sequence ID" value="XM_062776892.1"/>
</dbReference>
<name>A0AAN6V4R0_9PEZI</name>
<dbReference type="GeneID" id="87813505"/>
<gene>
    <name evidence="2" type="ORF">C8A04DRAFT_11237</name>
</gene>
<reference evidence="2" key="1">
    <citation type="journal article" date="2023" name="Mol. Phylogenet. Evol.">
        <title>Genome-scale phylogeny and comparative genomics of the fungal order Sordariales.</title>
        <authorList>
            <person name="Hensen N."/>
            <person name="Bonometti L."/>
            <person name="Westerberg I."/>
            <person name="Brannstrom I.O."/>
            <person name="Guillou S."/>
            <person name="Cros-Aarteil S."/>
            <person name="Calhoun S."/>
            <person name="Haridas S."/>
            <person name="Kuo A."/>
            <person name="Mondo S."/>
            <person name="Pangilinan J."/>
            <person name="Riley R."/>
            <person name="LaButti K."/>
            <person name="Andreopoulos B."/>
            <person name="Lipzen A."/>
            <person name="Chen C."/>
            <person name="Yan M."/>
            <person name="Daum C."/>
            <person name="Ng V."/>
            <person name="Clum A."/>
            <person name="Steindorff A."/>
            <person name="Ohm R.A."/>
            <person name="Martin F."/>
            <person name="Silar P."/>
            <person name="Natvig D.O."/>
            <person name="Lalanne C."/>
            <person name="Gautier V."/>
            <person name="Ament-Velasquez S.L."/>
            <person name="Kruys A."/>
            <person name="Hutchinson M.I."/>
            <person name="Powell A.J."/>
            <person name="Barry K."/>
            <person name="Miller A.N."/>
            <person name="Grigoriev I.V."/>
            <person name="Debuchy R."/>
            <person name="Gladieux P."/>
            <person name="Hiltunen Thoren M."/>
            <person name="Johannesson H."/>
        </authorList>
    </citation>
    <scope>NUCLEOTIDE SEQUENCE</scope>
    <source>
        <strain evidence="2">CBS 141.50</strain>
    </source>
</reference>
<proteinExistence type="predicted"/>
<organism evidence="2 3">
    <name type="scientific">Dichotomopilus funicola</name>
    <dbReference type="NCBI Taxonomy" id="1934379"/>
    <lineage>
        <taxon>Eukaryota</taxon>
        <taxon>Fungi</taxon>
        <taxon>Dikarya</taxon>
        <taxon>Ascomycota</taxon>
        <taxon>Pezizomycotina</taxon>
        <taxon>Sordariomycetes</taxon>
        <taxon>Sordariomycetidae</taxon>
        <taxon>Sordariales</taxon>
        <taxon>Chaetomiaceae</taxon>
        <taxon>Dichotomopilus</taxon>
    </lineage>
</organism>
<dbReference type="Proteomes" id="UP001302676">
    <property type="component" value="Unassembled WGS sequence"/>
</dbReference>
<dbReference type="AlphaFoldDB" id="A0AAN6V4R0"/>
<evidence type="ECO:0000256" key="1">
    <source>
        <dbReference type="SAM" id="MobiDB-lite"/>
    </source>
</evidence>
<evidence type="ECO:0000313" key="2">
    <source>
        <dbReference type="EMBL" id="KAK4144767.1"/>
    </source>
</evidence>
<feature type="region of interest" description="Disordered" evidence="1">
    <location>
        <begin position="201"/>
        <end position="225"/>
    </location>
</feature>
<evidence type="ECO:0000313" key="3">
    <source>
        <dbReference type="Proteomes" id="UP001302676"/>
    </source>
</evidence>
<comment type="caution">
    <text evidence="2">The sequence shown here is derived from an EMBL/GenBank/DDBJ whole genome shotgun (WGS) entry which is preliminary data.</text>
</comment>
<sequence length="691" mass="79353">MKPWEMNSKYSSGVESANILAKNDWTGVVKVLRVAELRRLIASHLYPSVGDLTALAMCCKRVAALMRKNNDVWDLWRPISLDLGAPFNAAAETVVPADDAKAKFKSPNLVIASITRPAESECPYYDEFLNVVRLYKSIQDSGSVLESIVIDQIPFFDVGIFEMMLNTMPNLRTISITRCLLLDITKLKPLLQAVHRHPRGIEAKPEASAAPNGESSKDCPAQAPEEEEDKSYIQLDFYPFYFHGPQSSGRLGSFGVTYNEPTFHTPKAVIALIMDCLDLAKQVGMDLLSDSSSFWSFVRRLPGPDDLWALKAREALITREYHLTKTSKPEDKVWNDFADDLTFAVNGDNQDHPTPPSRMAYFMKNEYRVTWGFWRKSLNCAKCHSAYPASLFHLRRDVCWGCKMRKFVDRMEDSHLRLWLESCMQKWLDGVDPSEATLHHLTDFIDPETVEAAIAEVGKTDGVWTYFTKYYLNQNKPTPVDDRWGYVQRTYSPPPPRGIHPKRASLARWRWYHTEAPARFDYREGGPQRSHPCKEPLNLVDPMDLEVGPEENEHFNRSWAWTEDSNEAYYPSWAPQYTERCESLDSPVVPPEPNSEEFKKACERAKHSGRISGLIRGVERRAQHRQDKEVYRWEFPRVEDCLWSMGTVDHKPFNQDKPILDPILDKMELKALKNQLTLVLPTYTFKASNVW</sequence>
<reference evidence="2" key="2">
    <citation type="submission" date="2023-05" db="EMBL/GenBank/DDBJ databases">
        <authorList>
            <consortium name="Lawrence Berkeley National Laboratory"/>
            <person name="Steindorff A."/>
            <person name="Hensen N."/>
            <person name="Bonometti L."/>
            <person name="Westerberg I."/>
            <person name="Brannstrom I.O."/>
            <person name="Guillou S."/>
            <person name="Cros-Aarteil S."/>
            <person name="Calhoun S."/>
            <person name="Haridas S."/>
            <person name="Kuo A."/>
            <person name="Mondo S."/>
            <person name="Pangilinan J."/>
            <person name="Riley R."/>
            <person name="Labutti K."/>
            <person name="Andreopoulos B."/>
            <person name="Lipzen A."/>
            <person name="Chen C."/>
            <person name="Yanf M."/>
            <person name="Daum C."/>
            <person name="Ng V."/>
            <person name="Clum A."/>
            <person name="Ohm R."/>
            <person name="Martin F."/>
            <person name="Silar P."/>
            <person name="Natvig D."/>
            <person name="Lalanne C."/>
            <person name="Gautier V."/>
            <person name="Ament-Velasquez S.L."/>
            <person name="Kruys A."/>
            <person name="Hutchinson M.I."/>
            <person name="Powell A.J."/>
            <person name="Barry K."/>
            <person name="Miller A.N."/>
            <person name="Grigoriev I.V."/>
            <person name="Debuchy R."/>
            <person name="Gladieux P."/>
            <person name="Thoren M.H."/>
            <person name="Johannesson H."/>
        </authorList>
    </citation>
    <scope>NUCLEOTIDE SEQUENCE</scope>
    <source>
        <strain evidence="2">CBS 141.50</strain>
    </source>
</reference>
<accession>A0AAN6V4R0</accession>
<keyword evidence="3" id="KW-1185">Reference proteome</keyword>
<protein>
    <submittedName>
        <fullName evidence="2">Uncharacterized protein</fullName>
    </submittedName>
</protein>